<name>A0A1Y6L0R8_9GAMM</name>
<evidence type="ECO:0000313" key="5">
    <source>
        <dbReference type="EMBL" id="SMY17005.1"/>
    </source>
</evidence>
<dbReference type="Pfam" id="PF00535">
    <property type="entry name" value="Glycos_transf_2"/>
    <property type="match status" value="1"/>
</dbReference>
<dbReference type="InterPro" id="IPR029044">
    <property type="entry name" value="Nucleotide-diphossugar_trans"/>
</dbReference>
<evidence type="ECO:0000256" key="3">
    <source>
        <dbReference type="ARBA" id="ARBA00022679"/>
    </source>
</evidence>
<feature type="domain" description="Glycosyltransferase 2-like" evidence="4">
    <location>
        <begin position="4"/>
        <end position="172"/>
    </location>
</feature>
<evidence type="ECO:0000256" key="1">
    <source>
        <dbReference type="ARBA" id="ARBA00006739"/>
    </source>
</evidence>
<reference evidence="6" key="1">
    <citation type="submission" date="2017-06" db="EMBL/GenBank/DDBJ databases">
        <authorList>
            <person name="Rodrigo-Torres L."/>
            <person name="Arahal R. D."/>
            <person name="Lucena T."/>
        </authorList>
    </citation>
    <scope>NUCLEOTIDE SEQUENCE [LARGE SCALE GENOMIC DNA]</scope>
    <source>
        <strain evidence="6">type strain: CECT 9192</strain>
    </source>
</reference>
<evidence type="ECO:0000313" key="6">
    <source>
        <dbReference type="Proteomes" id="UP000196485"/>
    </source>
</evidence>
<protein>
    <submittedName>
        <fullName evidence="5">N-acetylglucosaminyl-diphospho-decaprenol L-rhamnosyltransferase</fullName>
        <ecNumber evidence="5">2.4.1.289</ecNumber>
    </submittedName>
</protein>
<dbReference type="EC" id="2.4.1.289" evidence="5"/>
<keyword evidence="6" id="KW-1185">Reference proteome</keyword>
<dbReference type="EMBL" id="FYAH01000003">
    <property type="protein sequence ID" value="SMY17005.1"/>
    <property type="molecule type" value="Genomic_DNA"/>
</dbReference>
<keyword evidence="3 5" id="KW-0808">Transferase</keyword>
<dbReference type="PANTHER" id="PTHR43179:SF12">
    <property type="entry name" value="GALACTOFURANOSYLTRANSFERASE GLFT2"/>
    <property type="match status" value="1"/>
</dbReference>
<dbReference type="AlphaFoldDB" id="A0A1Y6L0R8"/>
<dbReference type="GO" id="GO:0102096">
    <property type="term" value="F:decaprenyl-N-acetyl-alpha-D-glucosaminyl-pyrophosphate:dTDP-alpha-L-rhamnose rhamnosyltransferase activity"/>
    <property type="evidence" value="ECO:0007669"/>
    <property type="project" value="UniProtKB-EC"/>
</dbReference>
<comment type="similarity">
    <text evidence="1">Belongs to the glycosyltransferase 2 family.</text>
</comment>
<organism evidence="5 6">
    <name type="scientific">Photobacterium aquimaris</name>
    <dbReference type="NCBI Taxonomy" id="512643"/>
    <lineage>
        <taxon>Bacteria</taxon>
        <taxon>Pseudomonadati</taxon>
        <taxon>Pseudomonadota</taxon>
        <taxon>Gammaproteobacteria</taxon>
        <taxon>Vibrionales</taxon>
        <taxon>Vibrionaceae</taxon>
        <taxon>Photobacterium</taxon>
    </lineage>
</organism>
<evidence type="ECO:0000256" key="2">
    <source>
        <dbReference type="ARBA" id="ARBA00022676"/>
    </source>
</evidence>
<dbReference type="PANTHER" id="PTHR43179">
    <property type="entry name" value="RHAMNOSYLTRANSFERASE WBBL"/>
    <property type="match status" value="1"/>
</dbReference>
<gene>
    <name evidence="5" type="primary">wbbL_2</name>
    <name evidence="5" type="ORF">PAQU9191_02246</name>
</gene>
<sequence length="280" mass="32255">MINIVVLNWNSSNDVYTLFSSLLNSSYKDFRVIVVDNNSDLLDQDKLGNVIIEFSKYFIIDVIYNKDNLGYASGNNIAIKYIKEKNHNGDIMIVNPDVIFSETALENMGSQLYSSIDCAGVMIKTIDPDTSITYDYLELSGFNTVYKLSEDNKHLTDYLAGSCFLIKRDYIDKGNYLFNDDFFMYFEEVELSIRLKKAGWKLISCLDSNVYRKSNPESRSPNAIFYSARNSFLLYKIHSDFFSKTDLFKYLIKLGLFSLRKFKYKSVKSYLSGVVSGIRL</sequence>
<dbReference type="RefSeq" id="WP_159457151.1">
    <property type="nucleotide sequence ID" value="NZ_FYAH01000003.1"/>
</dbReference>
<accession>A0A1Y6L0R8</accession>
<keyword evidence="2 5" id="KW-0328">Glycosyltransferase</keyword>
<dbReference type="Proteomes" id="UP000196485">
    <property type="component" value="Unassembled WGS sequence"/>
</dbReference>
<evidence type="ECO:0000259" key="4">
    <source>
        <dbReference type="Pfam" id="PF00535"/>
    </source>
</evidence>
<dbReference type="SUPFAM" id="SSF53448">
    <property type="entry name" value="Nucleotide-diphospho-sugar transferases"/>
    <property type="match status" value="1"/>
</dbReference>
<dbReference type="InterPro" id="IPR001173">
    <property type="entry name" value="Glyco_trans_2-like"/>
</dbReference>
<proteinExistence type="inferred from homology"/>
<dbReference type="Gene3D" id="3.90.550.10">
    <property type="entry name" value="Spore Coat Polysaccharide Biosynthesis Protein SpsA, Chain A"/>
    <property type="match status" value="1"/>
</dbReference>